<organism evidence="1 2">
    <name type="scientific">Chitinibacter bivalviorum</name>
    <dbReference type="NCBI Taxonomy" id="2739434"/>
    <lineage>
        <taxon>Bacteria</taxon>
        <taxon>Pseudomonadati</taxon>
        <taxon>Pseudomonadota</taxon>
        <taxon>Betaproteobacteria</taxon>
        <taxon>Neisseriales</taxon>
        <taxon>Chitinibacteraceae</taxon>
        <taxon>Chitinibacter</taxon>
    </lineage>
</organism>
<dbReference type="EMBL" id="CP058627">
    <property type="protein sequence ID" value="QLG89046.1"/>
    <property type="molecule type" value="Genomic_DNA"/>
</dbReference>
<dbReference type="AlphaFoldDB" id="A0A7H9BL26"/>
<evidence type="ECO:0000313" key="1">
    <source>
        <dbReference type="EMBL" id="QLG89046.1"/>
    </source>
</evidence>
<protein>
    <submittedName>
        <fullName evidence="1">Uncharacterized protein</fullName>
    </submittedName>
</protein>
<gene>
    <name evidence="1" type="ORF">HQ393_12795</name>
</gene>
<dbReference type="RefSeq" id="WP_179355547.1">
    <property type="nucleotide sequence ID" value="NZ_CP058627.1"/>
</dbReference>
<sequence length="121" mass="13717">MKRMVGMETRILLIQLQAHLVPTMDEAKARAALAAFAKQPLVIGHRVTEGNENGAFANFEYKTNDLPALWHECKETIYQNSLLAFQMQRATMAIAQGDEGWEDCLLLHHFDPATEVDEFLE</sequence>
<proteinExistence type="predicted"/>
<keyword evidence="2" id="KW-1185">Reference proteome</keyword>
<evidence type="ECO:0000313" key="2">
    <source>
        <dbReference type="Proteomes" id="UP000509597"/>
    </source>
</evidence>
<accession>A0A7H9BL26</accession>
<reference evidence="1 2" key="1">
    <citation type="submission" date="2020-07" db="EMBL/GenBank/DDBJ databases">
        <title>Complete genome sequence of Chitinibacter sp. 2T18.</title>
        <authorList>
            <person name="Bae J.-W."/>
            <person name="Choi J.-W."/>
        </authorList>
    </citation>
    <scope>NUCLEOTIDE SEQUENCE [LARGE SCALE GENOMIC DNA]</scope>
    <source>
        <strain evidence="1 2">2T18</strain>
    </source>
</reference>
<dbReference type="KEGG" id="chiz:HQ393_12795"/>
<name>A0A7H9BL26_9NEIS</name>
<dbReference type="Proteomes" id="UP000509597">
    <property type="component" value="Chromosome"/>
</dbReference>